<protein>
    <submittedName>
        <fullName evidence="4">Peptidase A2 domain-containing protein</fullName>
    </submittedName>
</protein>
<dbReference type="EMBL" id="UYSU01033098">
    <property type="protein sequence ID" value="VDL91439.1"/>
    <property type="molecule type" value="Genomic_DNA"/>
</dbReference>
<evidence type="ECO:0000313" key="3">
    <source>
        <dbReference type="Proteomes" id="UP000275846"/>
    </source>
</evidence>
<gene>
    <name evidence="2" type="ORF">SSLN_LOCUS5054</name>
</gene>
<accession>A0A183SLF6</accession>
<feature type="region of interest" description="Disordered" evidence="1">
    <location>
        <begin position="120"/>
        <end position="154"/>
    </location>
</feature>
<organism evidence="4">
    <name type="scientific">Schistocephalus solidus</name>
    <name type="common">Tapeworm</name>
    <dbReference type="NCBI Taxonomy" id="70667"/>
    <lineage>
        <taxon>Eukaryota</taxon>
        <taxon>Metazoa</taxon>
        <taxon>Spiralia</taxon>
        <taxon>Lophotrochozoa</taxon>
        <taxon>Platyhelminthes</taxon>
        <taxon>Cestoda</taxon>
        <taxon>Eucestoda</taxon>
        <taxon>Diphyllobothriidea</taxon>
        <taxon>Diphyllobothriidae</taxon>
        <taxon>Schistocephalus</taxon>
    </lineage>
</organism>
<reference evidence="2 3" key="2">
    <citation type="submission" date="2018-11" db="EMBL/GenBank/DDBJ databases">
        <authorList>
            <consortium name="Pathogen Informatics"/>
        </authorList>
    </citation>
    <scope>NUCLEOTIDE SEQUENCE [LARGE SCALE GENOMIC DNA]</scope>
    <source>
        <strain evidence="2 3">NST_G2</strain>
    </source>
</reference>
<sequence>MRIPTAAATVKRQRQPEMPTTNAGQSRPIRLFSITDKSSGLRFVVDTGAEINLPGVERRRAHVTAVNFGAILTRVIGRANEKMAILLLEFWSSNGTFNGAIDLNPAFQALRERLESVRPVPIRQTSTRNREPRLTEKRVGGRSSHDQSQTLPHECALKTYYKSREQQRLLSPLIDMRRPTDTLRCLNLRWLQRGQQSREPAGDHPRGGQGRDDEREGSILSSRAQRNMHVP</sequence>
<proteinExistence type="predicted"/>
<dbReference type="AlphaFoldDB" id="A0A183SLF6"/>
<evidence type="ECO:0000313" key="4">
    <source>
        <dbReference type="WBParaSite" id="SSLN_0000521701-mRNA-1"/>
    </source>
</evidence>
<feature type="compositionally biased region" description="Basic and acidic residues" evidence="1">
    <location>
        <begin position="128"/>
        <end position="145"/>
    </location>
</feature>
<evidence type="ECO:0000313" key="2">
    <source>
        <dbReference type="EMBL" id="VDL91439.1"/>
    </source>
</evidence>
<dbReference type="Proteomes" id="UP000275846">
    <property type="component" value="Unassembled WGS sequence"/>
</dbReference>
<dbReference type="WBParaSite" id="SSLN_0000521701-mRNA-1">
    <property type="protein sequence ID" value="SSLN_0000521701-mRNA-1"/>
    <property type="gene ID" value="SSLN_0000521701"/>
</dbReference>
<keyword evidence="3" id="KW-1185">Reference proteome</keyword>
<reference evidence="4" key="1">
    <citation type="submission" date="2016-06" db="UniProtKB">
        <authorList>
            <consortium name="WormBaseParasite"/>
        </authorList>
    </citation>
    <scope>IDENTIFICATION</scope>
</reference>
<feature type="region of interest" description="Disordered" evidence="1">
    <location>
        <begin position="1"/>
        <end position="26"/>
    </location>
</feature>
<dbReference type="OrthoDB" id="6276451at2759"/>
<name>A0A183SLF6_SCHSO</name>
<evidence type="ECO:0000256" key="1">
    <source>
        <dbReference type="SAM" id="MobiDB-lite"/>
    </source>
</evidence>
<feature type="region of interest" description="Disordered" evidence="1">
    <location>
        <begin position="194"/>
        <end position="231"/>
    </location>
</feature>
<feature type="compositionally biased region" description="Basic and acidic residues" evidence="1">
    <location>
        <begin position="200"/>
        <end position="217"/>
    </location>
</feature>